<dbReference type="GO" id="GO:0005975">
    <property type="term" value="P:carbohydrate metabolic process"/>
    <property type="evidence" value="ECO:0007669"/>
    <property type="project" value="TreeGrafter"/>
</dbReference>
<dbReference type="Gene3D" id="1.10.230.10">
    <property type="entry name" value="Cytochrome P450-Terp, domain 2"/>
    <property type="match status" value="1"/>
</dbReference>
<reference evidence="5 6" key="1">
    <citation type="journal article" date="2016" name="Front. Microbiol.">
        <title>Fuerstia marisgermanicae gen. nov., sp. nov., an Unusual Member of the Phylum Planctomycetes from the German Wadden Sea.</title>
        <authorList>
            <person name="Kohn T."/>
            <person name="Heuer A."/>
            <person name="Jogler M."/>
            <person name="Vollmers J."/>
            <person name="Boedeker C."/>
            <person name="Bunk B."/>
            <person name="Rast P."/>
            <person name="Borchert D."/>
            <person name="Glockner I."/>
            <person name="Freese H.M."/>
            <person name="Klenk H.P."/>
            <person name="Overmann J."/>
            <person name="Kaster A.K."/>
            <person name="Rohde M."/>
            <person name="Wiegand S."/>
            <person name="Jogler C."/>
        </authorList>
    </citation>
    <scope>NUCLEOTIDE SEQUENCE [LARGE SCALE GENOMIC DNA]</scope>
    <source>
        <strain evidence="5 6">NH11</strain>
    </source>
</reference>
<name>A0A1P8WL13_9PLAN</name>
<dbReference type="STRING" id="1891926.Fuma_04387"/>
<evidence type="ECO:0000313" key="5">
    <source>
        <dbReference type="EMBL" id="APZ94748.1"/>
    </source>
</evidence>
<comment type="pathway">
    <text evidence="1">Carbohydrate metabolism; tricarboxylic acid cycle; isocitrate from oxaloacetate: step 1/2.</text>
</comment>
<dbReference type="KEGG" id="fmr:Fuma_04387"/>
<dbReference type="Pfam" id="PF00285">
    <property type="entry name" value="Citrate_synt"/>
    <property type="match status" value="1"/>
</dbReference>
<keyword evidence="4 5" id="KW-0808">Transferase</keyword>
<dbReference type="InterPro" id="IPR036969">
    <property type="entry name" value="Citrate_synthase_sf"/>
</dbReference>
<dbReference type="InterPro" id="IPR002020">
    <property type="entry name" value="Citrate_synthase"/>
</dbReference>
<dbReference type="PANTHER" id="PTHR11739">
    <property type="entry name" value="CITRATE SYNTHASE"/>
    <property type="match status" value="1"/>
</dbReference>
<dbReference type="RefSeq" id="WP_077026015.1">
    <property type="nucleotide sequence ID" value="NZ_CP017641.1"/>
</dbReference>
<evidence type="ECO:0000313" key="6">
    <source>
        <dbReference type="Proteomes" id="UP000187735"/>
    </source>
</evidence>
<dbReference type="AlphaFoldDB" id="A0A1P8WL13"/>
<dbReference type="InterPro" id="IPR016142">
    <property type="entry name" value="Citrate_synth-like_lrg_a-sub"/>
</dbReference>
<dbReference type="InterPro" id="IPR016143">
    <property type="entry name" value="Citrate_synth-like_sm_a-sub"/>
</dbReference>
<comment type="similarity">
    <text evidence="2">Belongs to the citrate synthase family.</text>
</comment>
<organism evidence="5 6">
    <name type="scientific">Fuerstiella marisgermanici</name>
    <dbReference type="NCBI Taxonomy" id="1891926"/>
    <lineage>
        <taxon>Bacteria</taxon>
        <taxon>Pseudomonadati</taxon>
        <taxon>Planctomycetota</taxon>
        <taxon>Planctomycetia</taxon>
        <taxon>Planctomycetales</taxon>
        <taxon>Planctomycetaceae</taxon>
        <taxon>Fuerstiella</taxon>
    </lineage>
</organism>
<evidence type="ECO:0000256" key="2">
    <source>
        <dbReference type="ARBA" id="ARBA00010566"/>
    </source>
</evidence>
<dbReference type="Gene3D" id="1.10.580.10">
    <property type="entry name" value="Citrate Synthase, domain 1"/>
    <property type="match status" value="1"/>
</dbReference>
<dbReference type="EMBL" id="CP017641">
    <property type="protein sequence ID" value="APZ94748.1"/>
    <property type="molecule type" value="Genomic_DNA"/>
</dbReference>
<keyword evidence="5" id="KW-0012">Acyltransferase</keyword>
<proteinExistence type="inferred from homology"/>
<dbReference type="PANTHER" id="PTHR11739:SF4">
    <property type="entry name" value="CITRATE SYNTHASE, PEROXISOMAL"/>
    <property type="match status" value="1"/>
</dbReference>
<gene>
    <name evidence="5" type="primary">prpC</name>
    <name evidence="5" type="ORF">Fuma_04387</name>
</gene>
<keyword evidence="6" id="KW-1185">Reference proteome</keyword>
<sequence>MDAMPASQLVKGLRHLVKDVATPPVSKVNRIGTGELNGAATKSTSLISFDDQQVRYCSIDVQQLCDEGSFEAVIWLLLNGDVANGEQLADWCSILNEAAVVDQPIADMIGAVPLQTRPLDLLPLGISLLSCFDPTPCDRNLAATRSQFWRVLAQLPVLLHVAFGGRLSDGRAFDEDTDRSTSFAGRLLRILRDDNVAPSPTEEHAMNAVLICECLTEQRPACMLARMFGDTVNDAVAGLKAASAMYVSQLRNDPFAWTAEKLKSFKTPEQTEQWWLARTPQAMPFGFQEEREDGRSEVLRHHCRELLGTVENMVMEASASRLETLLARENQQPTVDWTATRALTLLGVPEDRVSLAIGIARMVGWAAQTIEQHGSGN</sequence>
<evidence type="ECO:0000256" key="1">
    <source>
        <dbReference type="ARBA" id="ARBA00004751"/>
    </source>
</evidence>
<dbReference type="UniPathway" id="UPA00223"/>
<dbReference type="GO" id="GO:0006099">
    <property type="term" value="P:tricarboxylic acid cycle"/>
    <property type="evidence" value="ECO:0007669"/>
    <property type="project" value="UniProtKB-UniPathway"/>
</dbReference>
<evidence type="ECO:0000256" key="3">
    <source>
        <dbReference type="ARBA" id="ARBA00012972"/>
    </source>
</evidence>
<evidence type="ECO:0000256" key="4">
    <source>
        <dbReference type="ARBA" id="ARBA00022679"/>
    </source>
</evidence>
<dbReference type="Proteomes" id="UP000187735">
    <property type="component" value="Chromosome"/>
</dbReference>
<dbReference type="EC" id="2.3.3.16" evidence="3"/>
<accession>A0A1P8WL13</accession>
<dbReference type="SUPFAM" id="SSF48256">
    <property type="entry name" value="Citrate synthase"/>
    <property type="match status" value="1"/>
</dbReference>
<dbReference type="OrthoDB" id="9800864at2"/>
<protein>
    <recommendedName>
        <fullName evidence="3">citrate synthase (unknown stereospecificity)</fullName>
        <ecNumber evidence="3">2.3.3.16</ecNumber>
    </recommendedName>
</protein>
<dbReference type="GO" id="GO:0036440">
    <property type="term" value="F:citrate synthase activity"/>
    <property type="evidence" value="ECO:0007669"/>
    <property type="project" value="UniProtKB-EC"/>
</dbReference>